<dbReference type="Proteomes" id="UP000244870">
    <property type="component" value="Chromosome"/>
</dbReference>
<accession>A0A2S1KRF9</accession>
<name>A0A2S1KRF9_9LACO</name>
<organism evidence="1 2">
    <name type="scientific">Weissella cibaria</name>
    <dbReference type="NCBI Taxonomy" id="137591"/>
    <lineage>
        <taxon>Bacteria</taxon>
        <taxon>Bacillati</taxon>
        <taxon>Bacillota</taxon>
        <taxon>Bacilli</taxon>
        <taxon>Lactobacillales</taxon>
        <taxon>Lactobacillaceae</taxon>
        <taxon>Weissella</taxon>
    </lineage>
</organism>
<evidence type="ECO:0000313" key="2">
    <source>
        <dbReference type="Proteomes" id="UP000244870"/>
    </source>
</evidence>
<reference evidence="1 2" key="1">
    <citation type="submission" date="2017-04" db="EMBL/GenBank/DDBJ databases">
        <title>Weissella cibaria strain m2 complete genome.</title>
        <authorList>
            <person name="Pan Q."/>
            <person name="Tan M."/>
            <person name="Yao F."/>
            <person name="Su S."/>
        </authorList>
    </citation>
    <scope>NUCLEOTIDE SEQUENCE [LARGE SCALE GENOMIC DNA]</scope>
    <source>
        <strain evidence="1 2">M2</strain>
    </source>
</reference>
<proteinExistence type="predicted"/>
<dbReference type="EMBL" id="CP020928">
    <property type="protein sequence ID" value="AWF95601.1"/>
    <property type="molecule type" value="Genomic_DNA"/>
</dbReference>
<gene>
    <name evidence="1" type="ORF">B6254_1195</name>
</gene>
<protein>
    <submittedName>
        <fullName evidence="1">Uncharacterized protein</fullName>
    </submittedName>
</protein>
<sequence length="191" mass="21743">MKYDQDINVKLERKADKQTNGMSAELSAFFIAHVKDDHIDKQMLKQTPNSDDVARLHKWSRQIPKSTEKAVKQRKMLYLGMGASDMEMYVQAMVGMLMLPLAVESYKLMEATLHDEFVGEYQRQSDELGLNADISDSKVNKLSHKSFDNKTPQKAFWTTFDKSIVNVSLELTKAIQQGVSAEEWSIITGGY</sequence>
<dbReference type="AlphaFoldDB" id="A0A2S1KRF9"/>
<evidence type="ECO:0000313" key="1">
    <source>
        <dbReference type="EMBL" id="AWF95601.1"/>
    </source>
</evidence>